<dbReference type="OrthoDB" id="8036343at2759"/>
<organism evidence="1 2">
    <name type="scientific">Lucilia cuprina</name>
    <name type="common">Green bottle fly</name>
    <name type="synonym">Australian sheep blowfly</name>
    <dbReference type="NCBI Taxonomy" id="7375"/>
    <lineage>
        <taxon>Eukaryota</taxon>
        <taxon>Metazoa</taxon>
        <taxon>Ecdysozoa</taxon>
        <taxon>Arthropoda</taxon>
        <taxon>Hexapoda</taxon>
        <taxon>Insecta</taxon>
        <taxon>Pterygota</taxon>
        <taxon>Neoptera</taxon>
        <taxon>Endopterygota</taxon>
        <taxon>Diptera</taxon>
        <taxon>Brachycera</taxon>
        <taxon>Muscomorpha</taxon>
        <taxon>Oestroidea</taxon>
        <taxon>Calliphoridae</taxon>
        <taxon>Luciliinae</taxon>
        <taxon>Lucilia</taxon>
    </lineage>
</organism>
<evidence type="ECO:0000313" key="1">
    <source>
        <dbReference type="EMBL" id="KNC29181.1"/>
    </source>
</evidence>
<feature type="non-terminal residue" evidence="1">
    <location>
        <position position="214"/>
    </location>
</feature>
<proteinExistence type="predicted"/>
<reference evidence="1 2" key="1">
    <citation type="journal article" date="2015" name="Nat. Commun.">
        <title>Lucilia cuprina genome unlocks parasitic fly biology to underpin future interventions.</title>
        <authorList>
            <person name="Anstead C.A."/>
            <person name="Korhonen P.K."/>
            <person name="Young N.D."/>
            <person name="Hall R.S."/>
            <person name="Jex A.R."/>
            <person name="Murali S.C."/>
            <person name="Hughes D.S."/>
            <person name="Lee S.F."/>
            <person name="Perry T."/>
            <person name="Stroehlein A.J."/>
            <person name="Ansell B.R."/>
            <person name="Breugelmans B."/>
            <person name="Hofmann A."/>
            <person name="Qu J."/>
            <person name="Dugan S."/>
            <person name="Lee S.L."/>
            <person name="Chao H."/>
            <person name="Dinh H."/>
            <person name="Han Y."/>
            <person name="Doddapaneni H.V."/>
            <person name="Worley K.C."/>
            <person name="Muzny D.M."/>
            <person name="Ioannidis P."/>
            <person name="Waterhouse R.M."/>
            <person name="Zdobnov E.M."/>
            <person name="James P.J."/>
            <person name="Bagnall N.H."/>
            <person name="Kotze A.C."/>
            <person name="Gibbs R.A."/>
            <person name="Richards S."/>
            <person name="Batterham P."/>
            <person name="Gasser R.B."/>
        </authorList>
    </citation>
    <scope>NUCLEOTIDE SEQUENCE [LARGE SCALE GENOMIC DNA]</scope>
    <source>
        <strain evidence="1 2">LS</strain>
        <tissue evidence="1">Full body</tissue>
    </source>
</reference>
<keyword evidence="2" id="KW-1185">Reference proteome</keyword>
<accession>A0A0L0CAA3</accession>
<gene>
    <name evidence="1" type="ORF">FF38_07014</name>
</gene>
<dbReference type="EMBL" id="JRES01000682">
    <property type="protein sequence ID" value="KNC29181.1"/>
    <property type="molecule type" value="Genomic_DNA"/>
</dbReference>
<name>A0A0L0CAA3_LUCCU</name>
<comment type="caution">
    <text evidence="1">The sequence shown here is derived from an EMBL/GenBank/DDBJ whole genome shotgun (WGS) entry which is preliminary data.</text>
</comment>
<dbReference type="OMA" id="IKRSCGA"/>
<dbReference type="Proteomes" id="UP000037069">
    <property type="component" value="Unassembled WGS sequence"/>
</dbReference>
<dbReference type="AlphaFoldDB" id="A0A0L0CAA3"/>
<dbReference type="InterPro" id="IPR010512">
    <property type="entry name" value="DUF1091"/>
</dbReference>
<protein>
    <submittedName>
        <fullName evidence="1">Uncharacterized protein</fullName>
    </submittedName>
</protein>
<dbReference type="Pfam" id="PF06477">
    <property type="entry name" value="DUF1091"/>
    <property type="match status" value="1"/>
</dbReference>
<evidence type="ECO:0000313" key="2">
    <source>
        <dbReference type="Proteomes" id="UP000037069"/>
    </source>
</evidence>
<dbReference type="SMART" id="SM00697">
    <property type="entry name" value="DM8"/>
    <property type="match status" value="1"/>
</dbReference>
<sequence length="214" mass="25244">MFKNWYANREILTTFLFITIVYRIKAATNRDNFCYAPEFLDTSWSDRRPDFAVNMTFSKRGTIASLTWVNRDILVPIVKLKILQKEFNEKITILYNVTAPRLVILQKDCCDRTSTLYNLTTRLCDIQQFISKVPMFKETILKALKQGNYTYECPLRRGFYVMDNVRINSRNPILAFMYRPNRTFTFTGGLYEELANRSILPLSTYRFTGKIVKK</sequence>